<evidence type="ECO:0000313" key="1">
    <source>
        <dbReference type="EMBL" id="MBP2388383.1"/>
    </source>
</evidence>
<dbReference type="InterPro" id="IPR032584">
    <property type="entry name" value="DUF4913"/>
</dbReference>
<dbReference type="EMBL" id="JAGIOF010000003">
    <property type="protein sequence ID" value="MBP2388383.1"/>
    <property type="molecule type" value="Genomic_DNA"/>
</dbReference>
<gene>
    <name evidence="1" type="ORF">JOF47_003956</name>
</gene>
<evidence type="ECO:0000313" key="2">
    <source>
        <dbReference type="Proteomes" id="UP001296993"/>
    </source>
</evidence>
<dbReference type="Proteomes" id="UP001296993">
    <property type="component" value="Unassembled WGS sequence"/>
</dbReference>
<evidence type="ECO:0008006" key="3">
    <source>
        <dbReference type="Google" id="ProtNLM"/>
    </source>
</evidence>
<protein>
    <recommendedName>
        <fullName evidence="3">DUF4913 domain-containing protein</fullName>
    </recommendedName>
</protein>
<dbReference type="Pfam" id="PF16259">
    <property type="entry name" value="DUF4913"/>
    <property type="match status" value="1"/>
</dbReference>
<comment type="caution">
    <text evidence="1">The sequence shown here is derived from an EMBL/GenBank/DDBJ whole genome shotgun (WGS) entry which is preliminary data.</text>
</comment>
<keyword evidence="2" id="KW-1185">Reference proteome</keyword>
<proteinExistence type="predicted"/>
<name>A0ABS4XIZ8_9MICC</name>
<reference evidence="1 2" key="1">
    <citation type="submission" date="2021-03" db="EMBL/GenBank/DDBJ databases">
        <title>Sequencing the genomes of 1000 actinobacteria strains.</title>
        <authorList>
            <person name="Klenk H.-P."/>
        </authorList>
    </citation>
    <scope>NUCLEOTIDE SEQUENCE [LARGE SCALE GENOMIC DNA]</scope>
    <source>
        <strain evidence="1 2">DSM 15797</strain>
    </source>
</reference>
<sequence>MRKLDDARKWAPNWFDYPEAVTLVQALWLMWEQMRLDGPQAILVFYRGYFYPMMDRLTGPEGPFHAFGATTNPQLPEPWATTAAPAGNFPRRRTSLANWSYRTPRSGMGKVPGDAVPRMPLRGGEGTVASAHDGFSEVA</sequence>
<accession>A0ABS4XIZ8</accession>
<organism evidence="1 2">
    <name type="scientific">Paeniglutamicibacter kerguelensis</name>
    <dbReference type="NCBI Taxonomy" id="254788"/>
    <lineage>
        <taxon>Bacteria</taxon>
        <taxon>Bacillati</taxon>
        <taxon>Actinomycetota</taxon>
        <taxon>Actinomycetes</taxon>
        <taxon>Micrococcales</taxon>
        <taxon>Micrococcaceae</taxon>
        <taxon>Paeniglutamicibacter</taxon>
    </lineage>
</organism>